<keyword evidence="1" id="KW-0694">RNA-binding</keyword>
<dbReference type="Gene3D" id="3.30.160.20">
    <property type="match status" value="1"/>
</dbReference>
<organism evidence="4 5">
    <name type="scientific">Fonsecaea pedrosoi CBS 271.37</name>
    <dbReference type="NCBI Taxonomy" id="1442368"/>
    <lineage>
        <taxon>Eukaryota</taxon>
        <taxon>Fungi</taxon>
        <taxon>Dikarya</taxon>
        <taxon>Ascomycota</taxon>
        <taxon>Pezizomycotina</taxon>
        <taxon>Eurotiomycetes</taxon>
        <taxon>Chaetothyriomycetidae</taxon>
        <taxon>Chaetothyriales</taxon>
        <taxon>Herpotrichiellaceae</taxon>
        <taxon>Fonsecaea</taxon>
    </lineage>
</organism>
<dbReference type="CDD" id="cd00593">
    <property type="entry name" value="RIBOc"/>
    <property type="match status" value="1"/>
</dbReference>
<reference evidence="4 5" key="1">
    <citation type="submission" date="2015-01" db="EMBL/GenBank/DDBJ databases">
        <title>The Genome Sequence of Fonsecaea pedrosoi CBS 271.37.</title>
        <authorList>
            <consortium name="The Broad Institute Genomics Platform"/>
            <person name="Cuomo C."/>
            <person name="de Hoog S."/>
            <person name="Gorbushina A."/>
            <person name="Stielow B."/>
            <person name="Teixiera M."/>
            <person name="Abouelleil A."/>
            <person name="Chapman S.B."/>
            <person name="Priest M."/>
            <person name="Young S.K."/>
            <person name="Wortman J."/>
            <person name="Nusbaum C."/>
            <person name="Birren B."/>
        </authorList>
    </citation>
    <scope>NUCLEOTIDE SEQUENCE [LARGE SCALE GENOMIC DNA]</scope>
    <source>
        <strain evidence="4 5">CBS 271.37</strain>
    </source>
</reference>
<dbReference type="HOGENOM" id="CLU_048162_0_0_1"/>
<dbReference type="GeneID" id="25306885"/>
<protein>
    <recommendedName>
        <fullName evidence="3">RNase III domain-containing protein</fullName>
    </recommendedName>
</protein>
<evidence type="ECO:0000259" key="3">
    <source>
        <dbReference type="PROSITE" id="PS50142"/>
    </source>
</evidence>
<dbReference type="OrthoDB" id="2392202at2759"/>
<evidence type="ECO:0000313" key="5">
    <source>
        <dbReference type="Proteomes" id="UP000053029"/>
    </source>
</evidence>
<gene>
    <name evidence="4" type="ORF">Z517_07395</name>
</gene>
<feature type="domain" description="RNase III" evidence="3">
    <location>
        <begin position="31"/>
        <end position="162"/>
    </location>
</feature>
<dbReference type="SUPFAM" id="SSF54768">
    <property type="entry name" value="dsRNA-binding domain-like"/>
    <property type="match status" value="1"/>
</dbReference>
<dbReference type="GO" id="GO:0005654">
    <property type="term" value="C:nucleoplasm"/>
    <property type="evidence" value="ECO:0007669"/>
    <property type="project" value="TreeGrafter"/>
</dbReference>
<dbReference type="InterPro" id="IPR036389">
    <property type="entry name" value="RNase_III_sf"/>
</dbReference>
<dbReference type="RefSeq" id="XP_013284586.1">
    <property type="nucleotide sequence ID" value="XM_013429132.1"/>
</dbReference>
<dbReference type="STRING" id="1442368.A0A0D2GIY0"/>
<dbReference type="PANTHER" id="PTHR11207">
    <property type="entry name" value="RIBONUCLEASE III"/>
    <property type="match status" value="1"/>
</dbReference>
<dbReference type="PROSITE" id="PS50142">
    <property type="entry name" value="RNASE_3_2"/>
    <property type="match status" value="1"/>
</dbReference>
<dbReference type="VEuPathDB" id="FungiDB:Z517_07395"/>
<feature type="compositionally biased region" description="Polar residues" evidence="2">
    <location>
        <begin position="28"/>
        <end position="40"/>
    </location>
</feature>
<dbReference type="GO" id="GO:0003723">
    <property type="term" value="F:RNA binding"/>
    <property type="evidence" value="ECO:0007669"/>
    <property type="project" value="UniProtKB-KW"/>
</dbReference>
<evidence type="ECO:0000256" key="1">
    <source>
        <dbReference type="ARBA" id="ARBA00022884"/>
    </source>
</evidence>
<proteinExistence type="predicted"/>
<feature type="compositionally biased region" description="Basic and acidic residues" evidence="2">
    <location>
        <begin position="1"/>
        <end position="27"/>
    </location>
</feature>
<dbReference type="Proteomes" id="UP000053029">
    <property type="component" value="Unassembled WGS sequence"/>
</dbReference>
<dbReference type="AlphaFoldDB" id="A0A0D2GIY0"/>
<dbReference type="Pfam" id="PF00636">
    <property type="entry name" value="Ribonuclease_3"/>
    <property type="match status" value="1"/>
</dbReference>
<keyword evidence="5" id="KW-1185">Reference proteome</keyword>
<accession>A0A0D2GIY0</accession>
<dbReference type="GO" id="GO:0034475">
    <property type="term" value="P:U4 snRNA 3'-end processing"/>
    <property type="evidence" value="ECO:0007669"/>
    <property type="project" value="TreeGrafter"/>
</dbReference>
<dbReference type="Gene3D" id="1.10.1520.10">
    <property type="entry name" value="Ribonuclease III domain"/>
    <property type="match status" value="1"/>
</dbReference>
<dbReference type="GO" id="GO:0006369">
    <property type="term" value="P:termination of RNA polymerase II transcription"/>
    <property type="evidence" value="ECO:0007669"/>
    <property type="project" value="TreeGrafter"/>
</dbReference>
<feature type="region of interest" description="Disordered" evidence="2">
    <location>
        <begin position="276"/>
        <end position="299"/>
    </location>
</feature>
<feature type="region of interest" description="Disordered" evidence="2">
    <location>
        <begin position="1"/>
        <end position="46"/>
    </location>
</feature>
<dbReference type="EMBL" id="KN846972">
    <property type="protein sequence ID" value="KIW80778.1"/>
    <property type="molecule type" value="Genomic_DNA"/>
</dbReference>
<dbReference type="SUPFAM" id="SSF69065">
    <property type="entry name" value="RNase III domain-like"/>
    <property type="match status" value="1"/>
</dbReference>
<dbReference type="SMART" id="SM00535">
    <property type="entry name" value="RIBOc"/>
    <property type="match status" value="1"/>
</dbReference>
<dbReference type="PANTHER" id="PTHR11207:SF0">
    <property type="entry name" value="RIBONUCLEASE 3"/>
    <property type="match status" value="1"/>
</dbReference>
<evidence type="ECO:0000256" key="2">
    <source>
        <dbReference type="SAM" id="MobiDB-lite"/>
    </source>
</evidence>
<sequence length="299" mass="34044">MPEFDRKRKFQDDHNHRPRKPSRETLKQPRQSSLETSINNGLPPLPQIHDKYRAVVFTHPSHAPGNVHASYDRLEFLGDAYLELFATQLIFDRFPNLDPGKMSQIRESLVRNETIGQYASLYGLDKQIQSYKQFQNQAAHAWFKIKGDVFEAYVAAVILTDADEGKQAKKWLQQLWEPKLQVALAANDGVTKKSKEELAKKILTKGVKINYVDEREPVVHYGQGKETYFIGVYVTGWGWDNQYLGSGKGPSRVEAGQAAAAAALNNHPLIDEMAAKKTESYVQKDRERESVKTDETQRV</sequence>
<evidence type="ECO:0000313" key="4">
    <source>
        <dbReference type="EMBL" id="KIW80778.1"/>
    </source>
</evidence>
<dbReference type="GO" id="GO:0004525">
    <property type="term" value="F:ribonuclease III activity"/>
    <property type="evidence" value="ECO:0007669"/>
    <property type="project" value="InterPro"/>
</dbReference>
<name>A0A0D2GIY0_9EURO</name>
<dbReference type="PROSITE" id="PS00517">
    <property type="entry name" value="RNASE_3_1"/>
    <property type="match status" value="1"/>
</dbReference>
<dbReference type="InterPro" id="IPR000999">
    <property type="entry name" value="RNase_III_dom"/>
</dbReference>
<dbReference type="GO" id="GO:0006364">
    <property type="term" value="P:rRNA processing"/>
    <property type="evidence" value="ECO:0007669"/>
    <property type="project" value="TreeGrafter"/>
</dbReference>